<protein>
    <submittedName>
        <fullName evidence="3">Calcium-transporting ATPase 1</fullName>
    </submittedName>
</protein>
<dbReference type="SUPFAM" id="SSF81665">
    <property type="entry name" value="Calcium ATPase, transmembrane domain M"/>
    <property type="match status" value="1"/>
</dbReference>
<dbReference type="Pfam" id="PF00690">
    <property type="entry name" value="Cation_ATPase_N"/>
    <property type="match status" value="1"/>
</dbReference>
<evidence type="ECO:0000256" key="1">
    <source>
        <dbReference type="SAM" id="Phobius"/>
    </source>
</evidence>
<feature type="domain" description="Cation-transporting P-type ATPase N-terminal" evidence="2">
    <location>
        <begin position="4"/>
        <end position="74"/>
    </location>
</feature>
<name>A0A9Q5G6J9_LACHE</name>
<accession>A0A9Q5G6J9</accession>
<keyword evidence="1" id="KW-0472">Membrane</keyword>
<keyword evidence="1" id="KW-1133">Transmembrane helix</keyword>
<sequence>MARKYYTETISDVVENLNTSIDTGLSGEEAKKRLAKYGPNSLVSKKKKSMFMRFVDQFKDFMIIAAILSGVVAHEWTDAAIIMIVVILNAVLGVIQEARSEAAIDALKQMATPSAHVRQDNAIVQIPSTELVLYYLKQGTLSQPICV</sequence>
<organism evidence="3 4">
    <name type="scientific">Lactobacillus helveticus</name>
    <name type="common">Lactobacillus suntoryeus</name>
    <dbReference type="NCBI Taxonomy" id="1587"/>
    <lineage>
        <taxon>Bacteria</taxon>
        <taxon>Bacillati</taxon>
        <taxon>Bacillota</taxon>
        <taxon>Bacilli</taxon>
        <taxon>Lactobacillales</taxon>
        <taxon>Lactobacillaceae</taxon>
        <taxon>Lactobacillus</taxon>
    </lineage>
</organism>
<dbReference type="SMART" id="SM00831">
    <property type="entry name" value="Cation_ATPase_N"/>
    <property type="match status" value="1"/>
</dbReference>
<evidence type="ECO:0000313" key="3">
    <source>
        <dbReference type="EMBL" id="NRN91832.1"/>
    </source>
</evidence>
<proteinExistence type="predicted"/>
<dbReference type="Proteomes" id="UP000601587">
    <property type="component" value="Unassembled WGS sequence"/>
</dbReference>
<evidence type="ECO:0000259" key="2">
    <source>
        <dbReference type="SMART" id="SM00831"/>
    </source>
</evidence>
<feature type="transmembrane region" description="Helical" evidence="1">
    <location>
        <begin position="54"/>
        <end position="73"/>
    </location>
</feature>
<gene>
    <name evidence="3" type="ORF">IMAU50013_01378</name>
</gene>
<dbReference type="Gene3D" id="1.20.1110.10">
    <property type="entry name" value="Calcium-transporting ATPase, transmembrane domain"/>
    <property type="match status" value="1"/>
</dbReference>
<dbReference type="AlphaFoldDB" id="A0A9Q5G6J9"/>
<feature type="transmembrane region" description="Helical" evidence="1">
    <location>
        <begin position="79"/>
        <end position="95"/>
    </location>
</feature>
<dbReference type="PANTHER" id="PTHR42861">
    <property type="entry name" value="CALCIUM-TRANSPORTING ATPASE"/>
    <property type="match status" value="1"/>
</dbReference>
<dbReference type="InterPro" id="IPR004014">
    <property type="entry name" value="ATPase_P-typ_cation-transptr_N"/>
</dbReference>
<comment type="caution">
    <text evidence="3">The sequence shown here is derived from an EMBL/GenBank/DDBJ whole genome shotgun (WGS) entry which is preliminary data.</text>
</comment>
<reference evidence="3" key="1">
    <citation type="submission" date="2019-09" db="EMBL/GenBank/DDBJ databases">
        <title>Comparative genomic analysis of Lactobacillus helveticus.</title>
        <authorList>
            <person name="Zhang H."/>
            <person name="Chen Y."/>
            <person name="Zhong Z."/>
        </authorList>
    </citation>
    <scope>NUCLEOTIDE SEQUENCE</scope>
    <source>
        <strain evidence="3">IMAU50013</strain>
    </source>
</reference>
<dbReference type="EMBL" id="WCGB01000027">
    <property type="protein sequence ID" value="NRN91832.1"/>
    <property type="molecule type" value="Genomic_DNA"/>
</dbReference>
<dbReference type="InterPro" id="IPR023298">
    <property type="entry name" value="ATPase_P-typ_TM_dom_sf"/>
</dbReference>
<evidence type="ECO:0000313" key="4">
    <source>
        <dbReference type="Proteomes" id="UP000601587"/>
    </source>
</evidence>
<keyword evidence="1" id="KW-0812">Transmembrane</keyword>
<dbReference type="Gene3D" id="2.70.150.10">
    <property type="entry name" value="Calcium-transporting ATPase, cytoplasmic transduction domain A"/>
    <property type="match status" value="1"/>
</dbReference>